<dbReference type="HOGENOM" id="CLU_2900336_0_0_10"/>
<proteinExistence type="predicted"/>
<dbReference type="KEGG" id="pko:PKOR_03765"/>
<organism evidence="2 3">
    <name type="scientific">Pontibacter korlensis</name>
    <dbReference type="NCBI Taxonomy" id="400092"/>
    <lineage>
        <taxon>Bacteria</taxon>
        <taxon>Pseudomonadati</taxon>
        <taxon>Bacteroidota</taxon>
        <taxon>Cytophagia</taxon>
        <taxon>Cytophagales</taxon>
        <taxon>Hymenobacteraceae</taxon>
        <taxon>Pontibacter</taxon>
    </lineage>
</organism>
<dbReference type="Proteomes" id="UP000033109">
    <property type="component" value="Chromosome"/>
</dbReference>
<evidence type="ECO:0000256" key="1">
    <source>
        <dbReference type="SAM" id="Phobius"/>
    </source>
</evidence>
<keyword evidence="1" id="KW-0472">Membrane</keyword>
<feature type="transmembrane region" description="Helical" evidence="1">
    <location>
        <begin position="20"/>
        <end position="43"/>
    </location>
</feature>
<dbReference type="STRING" id="400092.PKOR_03765"/>
<accession>A0A0E3ZDG8</accession>
<evidence type="ECO:0000313" key="3">
    <source>
        <dbReference type="Proteomes" id="UP000033109"/>
    </source>
</evidence>
<keyword evidence="3" id="KW-1185">Reference proteome</keyword>
<sequence>MRTGKLSSYDKSKVKQEIKQVVVGYLTVSMIALIATSALLVFLQKKKRFLKETKLLLSPYLL</sequence>
<keyword evidence="1" id="KW-0812">Transmembrane</keyword>
<dbReference type="RefSeq" id="WP_046309202.1">
    <property type="nucleotide sequence ID" value="NZ_CBCSCY010000012.1"/>
</dbReference>
<protein>
    <submittedName>
        <fullName evidence="2">Uncharacterized protein</fullName>
    </submittedName>
</protein>
<keyword evidence="1" id="KW-1133">Transmembrane helix</keyword>
<gene>
    <name evidence="2" type="ORF">PKOR_03765</name>
</gene>
<dbReference type="EMBL" id="CP009621">
    <property type="protein sequence ID" value="AKD02403.1"/>
    <property type="molecule type" value="Genomic_DNA"/>
</dbReference>
<name>A0A0E3ZDG8_9BACT</name>
<evidence type="ECO:0000313" key="2">
    <source>
        <dbReference type="EMBL" id="AKD02403.1"/>
    </source>
</evidence>
<dbReference type="AlphaFoldDB" id="A0A0E3ZDG8"/>
<reference evidence="2 3" key="1">
    <citation type="journal article" date="2015" name="Sci. Rep.">
        <title>Unraveling adaptation of Pontibacter korlensis to radiation and infertility in desert through complete genome and comparative transcriptomic analysis.</title>
        <authorList>
            <person name="Dai J."/>
            <person name="Dai W."/>
            <person name="Qiu C."/>
            <person name="Yang Z."/>
            <person name="Zhang Y."/>
            <person name="Zhou M."/>
            <person name="Zhang L."/>
            <person name="Fang C."/>
            <person name="Gao Q."/>
            <person name="Yang Q."/>
            <person name="Li X."/>
            <person name="Wang Z."/>
            <person name="Wang Z."/>
            <person name="Jia Z."/>
            <person name="Chen X."/>
        </authorList>
    </citation>
    <scope>NUCLEOTIDE SEQUENCE [LARGE SCALE GENOMIC DNA]</scope>
    <source>
        <strain evidence="2 3">X14-1T</strain>
    </source>
</reference>
<dbReference type="PATRIC" id="fig|400092.3.peg.847"/>